<organism evidence="6 7">
    <name type="scientific">Streptomyces nigrescens</name>
    <dbReference type="NCBI Taxonomy" id="1920"/>
    <lineage>
        <taxon>Bacteria</taxon>
        <taxon>Bacillati</taxon>
        <taxon>Actinomycetota</taxon>
        <taxon>Actinomycetes</taxon>
        <taxon>Kitasatosporales</taxon>
        <taxon>Streptomycetaceae</taxon>
        <taxon>Streptomyces</taxon>
    </lineage>
</organism>
<keyword evidence="4" id="KW-0804">Transcription</keyword>
<protein>
    <submittedName>
        <fullName evidence="6">LysR family transcriptional regulator</fullName>
    </submittedName>
</protein>
<evidence type="ECO:0000256" key="1">
    <source>
        <dbReference type="ARBA" id="ARBA00009437"/>
    </source>
</evidence>
<keyword evidence="3" id="KW-0238">DNA-binding</keyword>
<evidence type="ECO:0000256" key="3">
    <source>
        <dbReference type="ARBA" id="ARBA00023125"/>
    </source>
</evidence>
<evidence type="ECO:0000256" key="2">
    <source>
        <dbReference type="ARBA" id="ARBA00023015"/>
    </source>
</evidence>
<evidence type="ECO:0000259" key="5">
    <source>
        <dbReference type="PROSITE" id="PS50931"/>
    </source>
</evidence>
<comment type="similarity">
    <text evidence="1">Belongs to the LysR transcriptional regulatory family.</text>
</comment>
<dbReference type="PANTHER" id="PTHR30346:SF0">
    <property type="entry name" value="HCA OPERON TRANSCRIPTIONAL ACTIVATOR HCAR"/>
    <property type="match status" value="1"/>
</dbReference>
<name>A0ABM8A2D4_STRNI</name>
<dbReference type="InterPro" id="IPR005119">
    <property type="entry name" value="LysR_subst-bd"/>
</dbReference>
<dbReference type="PRINTS" id="PR00039">
    <property type="entry name" value="HTHLYSR"/>
</dbReference>
<dbReference type="PROSITE" id="PS50931">
    <property type="entry name" value="HTH_LYSR"/>
    <property type="match status" value="1"/>
</dbReference>
<dbReference type="SUPFAM" id="SSF46785">
    <property type="entry name" value="Winged helix' DNA-binding domain"/>
    <property type="match status" value="1"/>
</dbReference>
<dbReference type="Gene3D" id="3.40.190.10">
    <property type="entry name" value="Periplasmic binding protein-like II"/>
    <property type="match status" value="2"/>
</dbReference>
<dbReference type="EMBL" id="AP026073">
    <property type="protein sequence ID" value="BDM72815.1"/>
    <property type="molecule type" value="Genomic_DNA"/>
</dbReference>
<sequence>MVVRGGGYTSLRTVGKSMHIPTLRPAHPVREMLFFLLLCSARMSIELRHFRCFLAIADTLSITRAAERLHLTQPAVSRTLRQLEQELGLLLVDRSTHHLALTPDGASFRDQAAIAVTAFDRALRLGRHTAWPLRLGHAWSAAGTGTTALLRRWRQVHPDTPLELLRIDDRTAGLTRGDVDAALLRGEVHTPGLLTAQLTTEPRVAGLPADDPLARRPALSLADLATRTIALNTVSGTTTLDLWPAAARPTSTLPIANQDDWFAAVTAGRAVGVTTTATADMYPHPAIAYVPLPDAPPVPVLLAWRDAPGHPRIPDLIQLAREVMGKPDEGGTGA</sequence>
<dbReference type="Proteomes" id="UP001059597">
    <property type="component" value="Chromosome"/>
</dbReference>
<evidence type="ECO:0000313" key="6">
    <source>
        <dbReference type="EMBL" id="BDM72815.1"/>
    </source>
</evidence>
<dbReference type="Pfam" id="PF03466">
    <property type="entry name" value="LysR_substrate"/>
    <property type="match status" value="1"/>
</dbReference>
<dbReference type="SUPFAM" id="SSF53850">
    <property type="entry name" value="Periplasmic binding protein-like II"/>
    <property type="match status" value="1"/>
</dbReference>
<evidence type="ECO:0000313" key="7">
    <source>
        <dbReference type="Proteomes" id="UP001059597"/>
    </source>
</evidence>
<dbReference type="InterPro" id="IPR000847">
    <property type="entry name" value="LysR_HTH_N"/>
</dbReference>
<evidence type="ECO:0000256" key="4">
    <source>
        <dbReference type="ARBA" id="ARBA00023163"/>
    </source>
</evidence>
<gene>
    <name evidence="6" type="ORF">HEK616_63020</name>
</gene>
<feature type="domain" description="HTH lysR-type" evidence="5">
    <location>
        <begin position="45"/>
        <end position="102"/>
    </location>
</feature>
<reference evidence="6" key="1">
    <citation type="submission" date="2022-06" db="EMBL/GenBank/DDBJ databases">
        <title>Complete genome sequence of Streptomyces nigrescens HEK616.</title>
        <authorList>
            <person name="Asamizu S."/>
            <person name="Onaka H."/>
        </authorList>
    </citation>
    <scope>NUCLEOTIDE SEQUENCE</scope>
    <source>
        <strain evidence="6">HEK616</strain>
    </source>
</reference>
<keyword evidence="7" id="KW-1185">Reference proteome</keyword>
<dbReference type="Gene3D" id="1.10.10.10">
    <property type="entry name" value="Winged helix-like DNA-binding domain superfamily/Winged helix DNA-binding domain"/>
    <property type="match status" value="1"/>
</dbReference>
<accession>A0ABM8A2D4</accession>
<keyword evidence="2" id="KW-0805">Transcription regulation</keyword>
<dbReference type="InterPro" id="IPR036388">
    <property type="entry name" value="WH-like_DNA-bd_sf"/>
</dbReference>
<proteinExistence type="inferred from homology"/>
<dbReference type="InterPro" id="IPR036390">
    <property type="entry name" value="WH_DNA-bd_sf"/>
</dbReference>
<dbReference type="Pfam" id="PF00126">
    <property type="entry name" value="HTH_1"/>
    <property type="match status" value="1"/>
</dbReference>
<dbReference type="PANTHER" id="PTHR30346">
    <property type="entry name" value="TRANSCRIPTIONAL DUAL REGULATOR HCAR-RELATED"/>
    <property type="match status" value="1"/>
</dbReference>